<organism evidence="2 3">
    <name type="scientific">Nitrospirillum amazonense</name>
    <dbReference type="NCBI Taxonomy" id="28077"/>
    <lineage>
        <taxon>Bacteria</taxon>
        <taxon>Pseudomonadati</taxon>
        <taxon>Pseudomonadota</taxon>
        <taxon>Alphaproteobacteria</taxon>
        <taxon>Rhodospirillales</taxon>
        <taxon>Azospirillaceae</taxon>
        <taxon>Nitrospirillum</taxon>
    </lineage>
</organism>
<dbReference type="InterPro" id="IPR018754">
    <property type="entry name" value="RovC-like_DNA-bd"/>
</dbReference>
<protein>
    <submittedName>
        <fullName evidence="2">Uncharacterized protein DUF2285</fullName>
    </submittedName>
</protein>
<dbReference type="Proteomes" id="UP000318050">
    <property type="component" value="Unassembled WGS sequence"/>
</dbReference>
<gene>
    <name evidence="2" type="ORF">FBZ92_14513</name>
</gene>
<dbReference type="EMBL" id="VITT01000045">
    <property type="protein sequence ID" value="TWB46622.1"/>
    <property type="molecule type" value="Genomic_DNA"/>
</dbReference>
<name>A0A560HJI3_9PROT</name>
<proteinExistence type="predicted"/>
<dbReference type="AlphaFoldDB" id="A0A560HJI3"/>
<evidence type="ECO:0000259" key="1">
    <source>
        <dbReference type="Pfam" id="PF10074"/>
    </source>
</evidence>
<comment type="caution">
    <text evidence="2">The sequence shown here is derived from an EMBL/GenBank/DDBJ whole genome shotgun (WGS) entry which is preliminary data.</text>
</comment>
<evidence type="ECO:0000313" key="2">
    <source>
        <dbReference type="EMBL" id="TWB46622.1"/>
    </source>
</evidence>
<evidence type="ECO:0000313" key="3">
    <source>
        <dbReference type="Proteomes" id="UP000318050"/>
    </source>
</evidence>
<feature type="domain" description="T6SS Transcription factor RovC-like DNA binding" evidence="1">
    <location>
        <begin position="103"/>
        <end position="203"/>
    </location>
</feature>
<accession>A0A560HJI3</accession>
<reference evidence="2 3" key="1">
    <citation type="submission" date="2019-06" db="EMBL/GenBank/DDBJ databases">
        <title>Genomic Encyclopedia of Type Strains, Phase IV (KMG-V): Genome sequencing to study the core and pangenomes of soil and plant-associated prokaryotes.</title>
        <authorList>
            <person name="Whitman W."/>
        </authorList>
    </citation>
    <scope>NUCLEOTIDE SEQUENCE [LARGE SCALE GENOMIC DNA]</scope>
    <source>
        <strain evidence="2 3">BR 11140</strain>
    </source>
</reference>
<sequence length="204" mass="21819">MTAAPAGGCDVLADPALTAREAFVFWRADALARLVRLTPAPLAAGCLIHFDPEGWGGRQAALLTADGYHLIIAPRPGGTHHLLLPGPEPPAAHAPLAAQPLFDAWHPQRLASTLAFWRYAQSPRVTRAPPVPAPRPTGRTLEAAFMLWALDLSTAGASGREVAAALWGMAPTDWPDSPMRAQVRRLLATGRRLANGGYRALLRR</sequence>
<dbReference type="Pfam" id="PF10074">
    <property type="entry name" value="RovC_DNA-bd"/>
    <property type="match status" value="1"/>
</dbReference>